<dbReference type="CDD" id="cd21037">
    <property type="entry name" value="MLKL_NTD"/>
    <property type="match status" value="1"/>
</dbReference>
<feature type="domain" description="NACHT" evidence="3">
    <location>
        <begin position="393"/>
        <end position="531"/>
    </location>
</feature>
<dbReference type="InterPro" id="IPR056884">
    <property type="entry name" value="NPHP3-like_N"/>
</dbReference>
<dbReference type="HOGENOM" id="CLU_006899_0_0_1"/>
<dbReference type="Gene3D" id="1.25.40.10">
    <property type="entry name" value="Tetratricopeptide repeat domain"/>
    <property type="match status" value="4"/>
</dbReference>
<evidence type="ECO:0000256" key="1">
    <source>
        <dbReference type="ARBA" id="ARBA00022737"/>
    </source>
</evidence>
<dbReference type="InterPro" id="IPR007111">
    <property type="entry name" value="NACHT_NTPase"/>
</dbReference>
<protein>
    <recommendedName>
        <fullName evidence="3">NACHT domain-containing protein</fullName>
    </recommendedName>
</protein>
<dbReference type="Proteomes" id="UP000027222">
    <property type="component" value="Unassembled WGS sequence"/>
</dbReference>
<dbReference type="OrthoDB" id="3261813at2759"/>
<dbReference type="EMBL" id="KL142369">
    <property type="protein sequence ID" value="KDR83220.1"/>
    <property type="molecule type" value="Genomic_DNA"/>
</dbReference>
<dbReference type="STRING" id="685588.A0A067TJ10"/>
<gene>
    <name evidence="4" type="ORF">GALMADRAFT_874858</name>
</gene>
<dbReference type="Gene3D" id="3.40.50.300">
    <property type="entry name" value="P-loop containing nucleotide triphosphate hydrolases"/>
    <property type="match status" value="1"/>
</dbReference>
<evidence type="ECO:0000256" key="2">
    <source>
        <dbReference type="SAM" id="MobiDB-lite"/>
    </source>
</evidence>
<dbReference type="PANTHER" id="PTHR19959">
    <property type="entry name" value="KINESIN LIGHT CHAIN"/>
    <property type="match status" value="1"/>
</dbReference>
<reference evidence="5" key="1">
    <citation type="journal article" date="2014" name="Proc. Natl. Acad. Sci. U.S.A.">
        <title>Extensive sampling of basidiomycete genomes demonstrates inadequacy of the white-rot/brown-rot paradigm for wood decay fungi.</title>
        <authorList>
            <person name="Riley R."/>
            <person name="Salamov A.A."/>
            <person name="Brown D.W."/>
            <person name="Nagy L.G."/>
            <person name="Floudas D."/>
            <person name="Held B.W."/>
            <person name="Levasseur A."/>
            <person name="Lombard V."/>
            <person name="Morin E."/>
            <person name="Otillar R."/>
            <person name="Lindquist E.A."/>
            <person name="Sun H."/>
            <person name="LaButti K.M."/>
            <person name="Schmutz J."/>
            <person name="Jabbour D."/>
            <person name="Luo H."/>
            <person name="Baker S.E."/>
            <person name="Pisabarro A.G."/>
            <person name="Walton J.D."/>
            <person name="Blanchette R.A."/>
            <person name="Henrissat B."/>
            <person name="Martin F."/>
            <person name="Cullen D."/>
            <person name="Hibbett D.S."/>
            <person name="Grigoriev I.V."/>
        </authorList>
    </citation>
    <scope>NUCLEOTIDE SEQUENCE [LARGE SCALE GENOMIC DNA]</scope>
    <source>
        <strain evidence="5">CBS 339.88</strain>
    </source>
</reference>
<accession>A0A067TJ10</accession>
<dbReference type="SUPFAM" id="SSF81901">
    <property type="entry name" value="HCP-like"/>
    <property type="match status" value="2"/>
</dbReference>
<evidence type="ECO:0000259" key="3">
    <source>
        <dbReference type="PROSITE" id="PS50837"/>
    </source>
</evidence>
<dbReference type="InterPro" id="IPR027417">
    <property type="entry name" value="P-loop_NTPase"/>
</dbReference>
<dbReference type="PROSITE" id="PS50837">
    <property type="entry name" value="NACHT"/>
    <property type="match status" value="1"/>
</dbReference>
<dbReference type="Gene3D" id="1.20.930.20">
    <property type="entry name" value="Adaptor protein Cbl, N-terminal domain"/>
    <property type="match status" value="1"/>
</dbReference>
<feature type="compositionally biased region" description="Basic and acidic residues" evidence="2">
    <location>
        <begin position="1"/>
        <end position="11"/>
    </location>
</feature>
<dbReference type="Pfam" id="PF24883">
    <property type="entry name" value="NPHP3_N"/>
    <property type="match status" value="1"/>
</dbReference>
<dbReference type="InterPro" id="IPR036537">
    <property type="entry name" value="Adaptor_Cbl_N_dom_sf"/>
</dbReference>
<name>A0A067TJ10_GALM3</name>
<dbReference type="InterPro" id="IPR059179">
    <property type="entry name" value="MLKL-like_MCAfunc"/>
</dbReference>
<dbReference type="InterPro" id="IPR011990">
    <property type="entry name" value="TPR-like_helical_dom_sf"/>
</dbReference>
<dbReference type="Pfam" id="PF13374">
    <property type="entry name" value="TPR_10"/>
    <property type="match status" value="5"/>
</dbReference>
<organism evidence="4 5">
    <name type="scientific">Galerina marginata (strain CBS 339.88)</name>
    <dbReference type="NCBI Taxonomy" id="685588"/>
    <lineage>
        <taxon>Eukaryota</taxon>
        <taxon>Fungi</taxon>
        <taxon>Dikarya</taxon>
        <taxon>Basidiomycota</taxon>
        <taxon>Agaricomycotina</taxon>
        <taxon>Agaricomycetes</taxon>
        <taxon>Agaricomycetidae</taxon>
        <taxon>Agaricales</taxon>
        <taxon>Agaricineae</taxon>
        <taxon>Strophariaceae</taxon>
        <taxon>Galerina</taxon>
    </lineage>
</organism>
<dbReference type="GO" id="GO:0007166">
    <property type="term" value="P:cell surface receptor signaling pathway"/>
    <property type="evidence" value="ECO:0007669"/>
    <property type="project" value="InterPro"/>
</dbReference>
<evidence type="ECO:0000313" key="5">
    <source>
        <dbReference type="Proteomes" id="UP000027222"/>
    </source>
</evidence>
<feature type="region of interest" description="Disordered" evidence="2">
    <location>
        <begin position="1"/>
        <end position="42"/>
    </location>
</feature>
<dbReference type="SUPFAM" id="SSF52540">
    <property type="entry name" value="P-loop containing nucleoside triphosphate hydrolases"/>
    <property type="match status" value="1"/>
</dbReference>
<keyword evidence="1" id="KW-0677">Repeat</keyword>
<keyword evidence="5" id="KW-1185">Reference proteome</keyword>
<sequence length="1439" mass="161212">MAPEPTRDRKRDKFKKWLHLGPGTSQPAESSIKVPPTRPPTTLLPQLVGDAEPPALNPYYDIQRPSVKPEKAFAKGKSFERDMAVLYTAYILQENSELKKLVQLIVVIRDKDSEGQLTDVLETCARFSVQLASATDAQRTEATQAIAAFNETVAKLNTIQLDGDVKSLDGWMSTVNKDIDRIKPSFVDDGNIGTSEGLSKLLEITIGTSIGILSLVKEASSLIPVPWVQPLIATVISMLKAVSQTRSNYNEMRQIAATAGDFVVSCAVICSENTVAPLLEGALKKFQKSLRSIAEECEKFSRLGLLSRYLQQSGHKDDLQSIRTRLDTAIKLFQTETLIDIKLDIDAFNRKIDFASLNSLPSHPYYVRNEYLDKSRDDVIKDVSDWIADGQESVLWIHGAAGLGKSTVAQELVRLLKSEDRLAGGVFLTNLTAELEPPEMVVQMISRQLGEMYPPAIANIAEAARKLHSPHNTLKDYFSAYIFDPISALNYPYQLVIVVDGLDEWRNHGSFLAELMHIPLPSPLKFVLTSRFNYSTERVVDKMASHKYSLLPASQAVIEHYFHQHFLSGDIDWRGRKPDDGQIHRLATLADGLLIWAATARLLVMNKFDARYPHEILDQILSSKEKVVNPKDGQLERLYRSAISTLFPPETYGTLRSFLGATMVLQEALPISEFAQLLGIREHVVEEIHQRLAALQTQGDPKTNRISPAIQRFHASFVEFIQFIATESDSNNQSFRAISITEAHCMLADRCLQIVFVKLLPSVWGQTCTYSELRGVESYAVKYWPLHLASGTANQQLASQDGRVGMDLISEKAMCRWATLFLPCIAARFHNGHNSFDGVERSMLPYEVAIRIGEEDITTLSYHIQCLEIATRLQPLDVGTWTELGFAYHRLHEQSQSNKDLDKEITAFRHGLELATHPDRSASLNNLANALKARFEQQGASNDLNEAISLHREALLLQPATHPDHSTSLNNLANVLHTRFEQQGTSNDLDEAISLHQDALLLWQAPHPDRSMSLSNLAFALHTRFEQRGISNDLNEAVSLHRESLLLRPVLHPDRSVSLNNLANALHTCFEQWGTASDLDESISLHREALLLRPAPHPDRSASLDNLATSLHTCFEQQGNLNDLDEAISLHREALLLRPAHHPDRSMSLCNLAYALHTRFEQRGTSNDLNEAVSLHREALLLRPALHPLRSVSLNNLANVLQSCFEEWDTSNDLDEAISLYREGLFLQPVPHPDRSTTLNNLANALHTRFEQQDNSSDLDEAISLHQAALILRPAPHPDRSMSLNNLAIAVITRFEQHGVSNDLDEAIYLHREALILRPAPHPDRSMSLNNLAIAVMTRFEQQGSSNDLDEAISLRREALLLRPAAHPLYSKLLKSLAIALRIRFDKSHLLHDLNEIIPLYEQLLDFPVEDPNHSWSLEQLPAALKERNALIGNPVEGS</sequence>
<dbReference type="PANTHER" id="PTHR19959:SF119">
    <property type="entry name" value="FUNGAL LIPASE-LIKE DOMAIN-CONTAINING PROTEIN"/>
    <property type="match status" value="1"/>
</dbReference>
<evidence type="ECO:0000313" key="4">
    <source>
        <dbReference type="EMBL" id="KDR83220.1"/>
    </source>
</evidence>
<proteinExistence type="predicted"/>